<dbReference type="AlphaFoldDB" id="A0A8H5HK95"/>
<dbReference type="GO" id="GO:0046872">
    <property type="term" value="F:metal ion binding"/>
    <property type="evidence" value="ECO:0007669"/>
    <property type="project" value="UniProtKB-KW"/>
</dbReference>
<dbReference type="PROSITE" id="PS50879">
    <property type="entry name" value="RNASE_H_1"/>
    <property type="match status" value="1"/>
</dbReference>
<keyword evidence="6" id="KW-0479">Metal-binding</keyword>
<dbReference type="InterPro" id="IPR009027">
    <property type="entry name" value="Ribosomal_bL9/RNase_H1_N"/>
</dbReference>
<evidence type="ECO:0000256" key="7">
    <source>
        <dbReference type="ARBA" id="ARBA00022759"/>
    </source>
</evidence>
<evidence type="ECO:0000256" key="9">
    <source>
        <dbReference type="ARBA" id="ARBA00022842"/>
    </source>
</evidence>
<dbReference type="SUPFAM" id="SSF55658">
    <property type="entry name" value="L9 N-domain-like"/>
    <property type="match status" value="1"/>
</dbReference>
<keyword evidence="9" id="KW-0460">Magnesium</keyword>
<dbReference type="Pfam" id="PF01693">
    <property type="entry name" value="Cauli_VI"/>
    <property type="match status" value="1"/>
</dbReference>
<accession>A0A8H5HK95</accession>
<dbReference type="Gene3D" id="3.30.420.10">
    <property type="entry name" value="Ribonuclease H-like superfamily/Ribonuclease H"/>
    <property type="match status" value="1"/>
</dbReference>
<evidence type="ECO:0000256" key="10">
    <source>
        <dbReference type="SAM" id="MobiDB-lite"/>
    </source>
</evidence>
<dbReference type="PANTHER" id="PTHR10642">
    <property type="entry name" value="RIBONUCLEASE H1"/>
    <property type="match status" value="1"/>
</dbReference>
<dbReference type="GO" id="GO:0003676">
    <property type="term" value="F:nucleic acid binding"/>
    <property type="evidence" value="ECO:0007669"/>
    <property type="project" value="InterPro"/>
</dbReference>
<dbReference type="InterPro" id="IPR050092">
    <property type="entry name" value="RNase_H"/>
</dbReference>
<organism evidence="12 13">
    <name type="scientific">Tricholomella constricta</name>
    <dbReference type="NCBI Taxonomy" id="117010"/>
    <lineage>
        <taxon>Eukaryota</taxon>
        <taxon>Fungi</taxon>
        <taxon>Dikarya</taxon>
        <taxon>Basidiomycota</taxon>
        <taxon>Agaricomycotina</taxon>
        <taxon>Agaricomycetes</taxon>
        <taxon>Agaricomycetidae</taxon>
        <taxon>Agaricales</taxon>
        <taxon>Tricholomatineae</taxon>
        <taxon>Lyophyllaceae</taxon>
        <taxon>Tricholomella</taxon>
    </lineage>
</organism>
<gene>
    <name evidence="12" type="ORF">D9615_001108</name>
</gene>
<dbReference type="GO" id="GO:0043137">
    <property type="term" value="P:DNA replication, removal of RNA primer"/>
    <property type="evidence" value="ECO:0007669"/>
    <property type="project" value="TreeGrafter"/>
</dbReference>
<dbReference type="OrthoDB" id="245563at2759"/>
<name>A0A8H5HK95_9AGAR</name>
<dbReference type="PANTHER" id="PTHR10642:SF26">
    <property type="entry name" value="RIBONUCLEASE H1"/>
    <property type="match status" value="1"/>
</dbReference>
<keyword evidence="8" id="KW-0378">Hydrolase</keyword>
<comment type="catalytic activity">
    <reaction evidence="1">
        <text>Endonucleolytic cleavage to 5'-phosphomonoester.</text>
        <dbReference type="EC" id="3.1.26.4"/>
    </reaction>
</comment>
<evidence type="ECO:0000256" key="6">
    <source>
        <dbReference type="ARBA" id="ARBA00022723"/>
    </source>
</evidence>
<feature type="region of interest" description="Disordered" evidence="10">
    <location>
        <begin position="450"/>
        <end position="471"/>
    </location>
</feature>
<evidence type="ECO:0000256" key="8">
    <source>
        <dbReference type="ARBA" id="ARBA00022801"/>
    </source>
</evidence>
<comment type="caution">
    <text evidence="12">The sequence shown here is derived from an EMBL/GenBank/DDBJ whole genome shotgun (WGS) entry which is preliminary data.</text>
</comment>
<dbReference type="InterPro" id="IPR011320">
    <property type="entry name" value="RNase_H1_N"/>
</dbReference>
<evidence type="ECO:0000259" key="11">
    <source>
        <dbReference type="PROSITE" id="PS50879"/>
    </source>
</evidence>
<dbReference type="InterPro" id="IPR036397">
    <property type="entry name" value="RNaseH_sf"/>
</dbReference>
<evidence type="ECO:0000256" key="5">
    <source>
        <dbReference type="ARBA" id="ARBA00022722"/>
    </source>
</evidence>
<evidence type="ECO:0000256" key="4">
    <source>
        <dbReference type="ARBA" id="ARBA00012180"/>
    </source>
</evidence>
<feature type="domain" description="RNase H type-1" evidence="11">
    <location>
        <begin position="90"/>
        <end position="240"/>
    </location>
</feature>
<dbReference type="InterPro" id="IPR037056">
    <property type="entry name" value="RNase_H1_N_sf"/>
</dbReference>
<dbReference type="CDD" id="cd09280">
    <property type="entry name" value="RNase_HI_eukaryote_like"/>
    <property type="match status" value="1"/>
</dbReference>
<dbReference type="InterPro" id="IPR002156">
    <property type="entry name" value="RNaseH_domain"/>
</dbReference>
<evidence type="ECO:0000256" key="3">
    <source>
        <dbReference type="ARBA" id="ARBA00005300"/>
    </source>
</evidence>
<feature type="region of interest" description="Disordered" evidence="10">
    <location>
        <begin position="304"/>
        <end position="427"/>
    </location>
</feature>
<feature type="region of interest" description="Disordered" evidence="10">
    <location>
        <begin position="54"/>
        <end position="86"/>
    </location>
</feature>
<comment type="similarity">
    <text evidence="3">Belongs to the RNase H family.</text>
</comment>
<feature type="compositionally biased region" description="Low complexity" evidence="10">
    <location>
        <begin position="333"/>
        <end position="350"/>
    </location>
</feature>
<comment type="cofactor">
    <cofactor evidence="2">
        <name>Mg(2+)</name>
        <dbReference type="ChEBI" id="CHEBI:18420"/>
    </cofactor>
</comment>
<dbReference type="InterPro" id="IPR012337">
    <property type="entry name" value="RNaseH-like_sf"/>
</dbReference>
<feature type="compositionally biased region" description="Polar residues" evidence="10">
    <location>
        <begin position="351"/>
        <end position="366"/>
    </location>
</feature>
<evidence type="ECO:0000313" key="13">
    <source>
        <dbReference type="Proteomes" id="UP000565441"/>
    </source>
</evidence>
<dbReference type="Pfam" id="PF00075">
    <property type="entry name" value="RNase_H"/>
    <property type="match status" value="1"/>
</dbReference>
<protein>
    <recommendedName>
        <fullName evidence="4">ribonuclease H</fullName>
        <ecNumber evidence="4">3.1.26.4</ecNumber>
    </recommendedName>
</protein>
<feature type="compositionally biased region" description="Low complexity" evidence="10">
    <location>
        <begin position="56"/>
        <end position="75"/>
    </location>
</feature>
<dbReference type="SUPFAM" id="SSF53098">
    <property type="entry name" value="Ribonuclease H-like"/>
    <property type="match status" value="1"/>
</dbReference>
<evidence type="ECO:0000256" key="1">
    <source>
        <dbReference type="ARBA" id="ARBA00000077"/>
    </source>
</evidence>
<dbReference type="GO" id="GO:0004523">
    <property type="term" value="F:RNA-DNA hybrid ribonuclease activity"/>
    <property type="evidence" value="ECO:0007669"/>
    <property type="project" value="UniProtKB-EC"/>
</dbReference>
<dbReference type="FunFam" id="3.40.970.10:FF:000001">
    <property type="entry name" value="Ribonuclease H1"/>
    <property type="match status" value="1"/>
</dbReference>
<dbReference type="EMBL" id="JAACJP010000004">
    <property type="protein sequence ID" value="KAF5384883.1"/>
    <property type="molecule type" value="Genomic_DNA"/>
</dbReference>
<evidence type="ECO:0000313" key="12">
    <source>
        <dbReference type="EMBL" id="KAF5384883.1"/>
    </source>
</evidence>
<keyword evidence="7" id="KW-0255">Endonuclease</keyword>
<reference evidence="12 13" key="1">
    <citation type="journal article" date="2020" name="ISME J.">
        <title>Uncovering the hidden diversity of litter-decomposition mechanisms in mushroom-forming fungi.</title>
        <authorList>
            <person name="Floudas D."/>
            <person name="Bentzer J."/>
            <person name="Ahren D."/>
            <person name="Johansson T."/>
            <person name="Persson P."/>
            <person name="Tunlid A."/>
        </authorList>
    </citation>
    <scope>NUCLEOTIDE SEQUENCE [LARGE SCALE GENOMIC DNA]</scope>
    <source>
        <strain evidence="12 13">CBS 661.87</strain>
    </source>
</reference>
<dbReference type="Proteomes" id="UP000565441">
    <property type="component" value="Unassembled WGS sequence"/>
</dbReference>
<keyword evidence="5" id="KW-0540">Nuclease</keyword>
<sequence length="499" mass="54169">MPKPAKGQKFYAVQDGRETGVFLTWNECERHIKGYPGAKFKSFSNAADAEAFVSGAPSTAPSTSKHSPSSASTSKSKGKKRAMPQDVKDESGWDVVYCDGACKGNGKVNSIAGVGVWWEENDPRNIAERCPGDQTNNRAELIAIIRMLETTPSSKTPLLVKTDSQYTIKCFYEWLPKWADNGYRTSTGGSVKNLAVIQYLSALLGVRGQFGQTVHLQYVKGHSGDRGNDGADAQANLGALLPPVPERDWAKAEREVKERAEIERRKRLDKPIEAPLQVSYDGLPLNTESPRKLRKVSHELPFSRLSAPITKTPPPKIMHTGLQTHISPRTGVSAPTPRAPSRAPLTRTAPFSSLSPAPSHTPNTIRTPEILSPRATTEPTAVKAMTIRSPPPRKPSTSESQRFDSPSRRHGAGVFVKSPPQSPPGGRAKVFENLPSASERAKVLGLVPGGDHPPISDAVRKAQPPLPTKPVAMSVNKEDVNLAEYLDCIADDNDFSDDL</sequence>
<dbReference type="EC" id="3.1.26.4" evidence="4"/>
<keyword evidence="13" id="KW-1185">Reference proteome</keyword>
<dbReference type="Gene3D" id="3.40.970.10">
    <property type="entry name" value="Ribonuclease H1, N-terminal domain"/>
    <property type="match status" value="1"/>
</dbReference>
<proteinExistence type="inferred from homology"/>
<evidence type="ECO:0000256" key="2">
    <source>
        <dbReference type="ARBA" id="ARBA00001946"/>
    </source>
</evidence>